<dbReference type="GO" id="GO:0032259">
    <property type="term" value="P:methylation"/>
    <property type="evidence" value="ECO:0007669"/>
    <property type="project" value="UniProtKB-KW"/>
</dbReference>
<dbReference type="InterPro" id="IPR050390">
    <property type="entry name" value="C5-Methyltransferase"/>
</dbReference>
<dbReference type="EC" id="2.1.1.37" evidence="1"/>
<proteinExistence type="predicted"/>
<keyword evidence="3" id="KW-0808">Transferase</keyword>
<evidence type="ECO:0000256" key="3">
    <source>
        <dbReference type="ARBA" id="ARBA00022679"/>
    </source>
</evidence>
<dbReference type="SUPFAM" id="SSF53335">
    <property type="entry name" value="S-adenosyl-L-methionine-dependent methyltransferases"/>
    <property type="match status" value="1"/>
</dbReference>
<dbReference type="PRINTS" id="PR00105">
    <property type="entry name" value="C5METTRFRASE"/>
</dbReference>
<dbReference type="AlphaFoldDB" id="A0A0F8ZH23"/>
<evidence type="ECO:0000256" key="2">
    <source>
        <dbReference type="ARBA" id="ARBA00022603"/>
    </source>
</evidence>
<protein>
    <recommendedName>
        <fullName evidence="1">DNA (cytosine-5-)-methyltransferase</fullName>
        <ecNumber evidence="1">2.1.1.37</ecNumber>
    </recommendedName>
</protein>
<sequence length="180" mass="21298">MGEKDLEVLYQIYKEATKHHFYFKYDAGKFETAIEFISDGRFFHPPIAHNWEESKDKGTEIKCPDLLEWNNKLVIEYEEETGNKRLGAKFARKGHGHEGDLDKERDDNRNKLYKEFIRVVKGIKPKYFIMENVKGILPFKDEIVKDFEKVGYNVEVKIIKGEEIGMQQKRNRVFFIGKCL</sequence>
<organism evidence="5">
    <name type="scientific">marine sediment metagenome</name>
    <dbReference type="NCBI Taxonomy" id="412755"/>
    <lineage>
        <taxon>unclassified sequences</taxon>
        <taxon>metagenomes</taxon>
        <taxon>ecological metagenomes</taxon>
    </lineage>
</organism>
<dbReference type="Pfam" id="PF00145">
    <property type="entry name" value="DNA_methylase"/>
    <property type="match status" value="1"/>
</dbReference>
<accession>A0A0F8ZH23</accession>
<dbReference type="PANTHER" id="PTHR10629:SF52">
    <property type="entry name" value="DNA (CYTOSINE-5)-METHYLTRANSFERASE 1"/>
    <property type="match status" value="1"/>
</dbReference>
<dbReference type="InterPro" id="IPR001525">
    <property type="entry name" value="C5_MeTfrase"/>
</dbReference>
<evidence type="ECO:0000256" key="1">
    <source>
        <dbReference type="ARBA" id="ARBA00011975"/>
    </source>
</evidence>
<evidence type="ECO:0000256" key="4">
    <source>
        <dbReference type="ARBA" id="ARBA00022691"/>
    </source>
</evidence>
<dbReference type="InterPro" id="IPR029063">
    <property type="entry name" value="SAM-dependent_MTases_sf"/>
</dbReference>
<dbReference type="PANTHER" id="PTHR10629">
    <property type="entry name" value="CYTOSINE-SPECIFIC METHYLTRANSFERASE"/>
    <property type="match status" value="1"/>
</dbReference>
<comment type="caution">
    <text evidence="5">The sequence shown here is derived from an EMBL/GenBank/DDBJ whole genome shotgun (WGS) entry which is preliminary data.</text>
</comment>
<keyword evidence="4" id="KW-0949">S-adenosyl-L-methionine</keyword>
<dbReference type="Gene3D" id="3.40.50.150">
    <property type="entry name" value="Vaccinia Virus protein VP39"/>
    <property type="match status" value="1"/>
</dbReference>
<gene>
    <name evidence="5" type="ORF">LCGC14_2774590</name>
</gene>
<dbReference type="GO" id="GO:0003886">
    <property type="term" value="F:DNA (cytosine-5-)-methyltransferase activity"/>
    <property type="evidence" value="ECO:0007669"/>
    <property type="project" value="UniProtKB-EC"/>
</dbReference>
<name>A0A0F8ZH23_9ZZZZ</name>
<dbReference type="GO" id="GO:0044027">
    <property type="term" value="P:negative regulation of gene expression via chromosomal CpG island methylation"/>
    <property type="evidence" value="ECO:0007669"/>
    <property type="project" value="TreeGrafter"/>
</dbReference>
<evidence type="ECO:0000313" key="5">
    <source>
        <dbReference type="EMBL" id="KKK85310.1"/>
    </source>
</evidence>
<keyword evidence="2" id="KW-0489">Methyltransferase</keyword>
<reference evidence="5" key="1">
    <citation type="journal article" date="2015" name="Nature">
        <title>Complex archaea that bridge the gap between prokaryotes and eukaryotes.</title>
        <authorList>
            <person name="Spang A."/>
            <person name="Saw J.H."/>
            <person name="Jorgensen S.L."/>
            <person name="Zaremba-Niedzwiedzka K."/>
            <person name="Martijn J."/>
            <person name="Lind A.E."/>
            <person name="van Eijk R."/>
            <person name="Schleper C."/>
            <person name="Guy L."/>
            <person name="Ettema T.J."/>
        </authorList>
    </citation>
    <scope>NUCLEOTIDE SEQUENCE</scope>
</reference>
<dbReference type="EMBL" id="LAZR01051368">
    <property type="protein sequence ID" value="KKK85310.1"/>
    <property type="molecule type" value="Genomic_DNA"/>
</dbReference>
<dbReference type="GO" id="GO:0003677">
    <property type="term" value="F:DNA binding"/>
    <property type="evidence" value="ECO:0007669"/>
    <property type="project" value="TreeGrafter"/>
</dbReference>